<evidence type="ECO:0000313" key="2">
    <source>
        <dbReference type="Proteomes" id="UP001165080"/>
    </source>
</evidence>
<reference evidence="1 2" key="1">
    <citation type="journal article" date="2023" name="Commun. Biol.">
        <title>Reorganization of the ancestral sex-determining regions during the evolution of trioecy in Pleodorina starrii.</title>
        <authorList>
            <person name="Takahashi K."/>
            <person name="Suzuki S."/>
            <person name="Kawai-Toyooka H."/>
            <person name="Yamamoto K."/>
            <person name="Hamaji T."/>
            <person name="Ootsuki R."/>
            <person name="Yamaguchi H."/>
            <person name="Kawachi M."/>
            <person name="Higashiyama T."/>
            <person name="Nozaki H."/>
        </authorList>
    </citation>
    <scope>NUCLEOTIDE SEQUENCE [LARGE SCALE GENOMIC DNA]</scope>
    <source>
        <strain evidence="1 2">NIES-4479</strain>
    </source>
</reference>
<dbReference type="OrthoDB" id="549094at2759"/>
<sequence>MISYTVRHDCRRVETFTGCPKADARWPWFLKPIRSAARLGNRQRQATETSIDAALPLEEILQECITAHFLTEELGPVPHVVSESWGHACKARLQEAHRPVTLQYLDNSSGRFEDCQVTLVGVFHRDAVNLRIVRDAIDAAAPDALALEARPSFLSSCAHLAAPLPDDLTQKLFETPLQGLQEALDHISLEDRLAWHELLLRANEQLSIMLTHGSSPAATSAAAAHPQPSPSSALTPTKVVSAFLSRELALSEKVAAVRVAQDRGLPLYGIELDDTAPYLGLLQGPLTAAAQSGLGEPLESQQRRLALASLEPAVAAAFQDWFRSVPPSDFSRVLQQQLAGLMPQCLSPESYLSYADETDALWSDERRVGRVAAAQHGQLTAMREEHFLEQLRRVAAGGAAGGLPCRRLVAVMGRAHAARLRRALLRQQRERE</sequence>
<dbReference type="EMBL" id="BRXU01000048">
    <property type="protein sequence ID" value="GLC61600.1"/>
    <property type="molecule type" value="Genomic_DNA"/>
</dbReference>
<protein>
    <submittedName>
        <fullName evidence="1">Uncharacterized protein</fullName>
    </submittedName>
</protein>
<organism evidence="1 2">
    <name type="scientific">Pleodorina starrii</name>
    <dbReference type="NCBI Taxonomy" id="330485"/>
    <lineage>
        <taxon>Eukaryota</taxon>
        <taxon>Viridiplantae</taxon>
        <taxon>Chlorophyta</taxon>
        <taxon>core chlorophytes</taxon>
        <taxon>Chlorophyceae</taxon>
        <taxon>CS clade</taxon>
        <taxon>Chlamydomonadales</taxon>
        <taxon>Volvocaceae</taxon>
        <taxon>Pleodorina</taxon>
    </lineage>
</organism>
<name>A0A9W6C1A5_9CHLO</name>
<gene>
    <name evidence="1" type="primary">PLEST009970</name>
    <name evidence="1" type="ORF">PLESTB_001781300</name>
</gene>
<comment type="caution">
    <text evidence="1">The sequence shown here is derived from an EMBL/GenBank/DDBJ whole genome shotgun (WGS) entry which is preliminary data.</text>
</comment>
<evidence type="ECO:0000313" key="1">
    <source>
        <dbReference type="EMBL" id="GLC61600.1"/>
    </source>
</evidence>
<accession>A0A9W6C1A5</accession>
<keyword evidence="2" id="KW-1185">Reference proteome</keyword>
<dbReference type="AlphaFoldDB" id="A0A9W6C1A5"/>
<dbReference type="Proteomes" id="UP001165080">
    <property type="component" value="Unassembled WGS sequence"/>
</dbReference>
<proteinExistence type="predicted"/>